<dbReference type="PANTHER" id="PTHR43004:SF6">
    <property type="entry name" value="FAD_NAD(P)-BINDING OXIDOREDUCTASE FAMILY PROTEIN"/>
    <property type="match status" value="1"/>
</dbReference>
<dbReference type="OrthoDB" id="1716816at2759"/>
<evidence type="ECO:0000313" key="5">
    <source>
        <dbReference type="EMBL" id="EFH48540.1"/>
    </source>
</evidence>
<evidence type="ECO:0000256" key="3">
    <source>
        <dbReference type="SAM" id="MobiDB-lite"/>
    </source>
</evidence>
<dbReference type="Gene3D" id="3.30.9.10">
    <property type="entry name" value="D-Amino Acid Oxidase, subunit A, domain 2"/>
    <property type="match status" value="1"/>
</dbReference>
<dbReference type="AlphaFoldDB" id="D7M679"/>
<dbReference type="Gramene" id="Al_scaffold_0006_2720">
    <property type="protein sequence ID" value="Al_scaffold_0006_2720"/>
    <property type="gene ID" value="Al_scaffold_0006_2720"/>
</dbReference>
<evidence type="ECO:0000259" key="4">
    <source>
        <dbReference type="Pfam" id="PF01494"/>
    </source>
</evidence>
<dbReference type="InterPro" id="IPR002938">
    <property type="entry name" value="FAD-bd"/>
</dbReference>
<dbReference type="GO" id="GO:0071949">
    <property type="term" value="F:FAD binding"/>
    <property type="evidence" value="ECO:0007669"/>
    <property type="project" value="InterPro"/>
</dbReference>
<dbReference type="KEGG" id="aly:9308350"/>
<dbReference type="GO" id="GO:0005739">
    <property type="term" value="C:mitochondrion"/>
    <property type="evidence" value="ECO:0007669"/>
    <property type="project" value="TreeGrafter"/>
</dbReference>
<dbReference type="InterPro" id="IPR036188">
    <property type="entry name" value="FAD/NAD-bd_sf"/>
</dbReference>
<name>D7M679_ARALL</name>
<dbReference type="InterPro" id="IPR050641">
    <property type="entry name" value="RIFMO-like"/>
</dbReference>
<dbReference type="PRINTS" id="PR00420">
    <property type="entry name" value="RNGMNOXGNASE"/>
</dbReference>
<keyword evidence="2" id="KW-0274">FAD</keyword>
<protein>
    <submittedName>
        <fullName evidence="5">Predicted protein</fullName>
    </submittedName>
</protein>
<accession>D7M679</accession>
<dbReference type="SUPFAM" id="SSF51905">
    <property type="entry name" value="FAD/NAD(P)-binding domain"/>
    <property type="match status" value="1"/>
</dbReference>
<dbReference type="STRING" id="81972.D7M679"/>
<reference evidence="6" key="1">
    <citation type="journal article" date="2011" name="Nat. Genet.">
        <title>The Arabidopsis lyrata genome sequence and the basis of rapid genome size change.</title>
        <authorList>
            <person name="Hu T.T."/>
            <person name="Pattyn P."/>
            <person name="Bakker E.G."/>
            <person name="Cao J."/>
            <person name="Cheng J.-F."/>
            <person name="Clark R.M."/>
            <person name="Fahlgren N."/>
            <person name="Fawcett J.A."/>
            <person name="Grimwood J."/>
            <person name="Gundlach H."/>
            <person name="Haberer G."/>
            <person name="Hollister J.D."/>
            <person name="Ossowski S."/>
            <person name="Ottilar R.P."/>
            <person name="Salamov A.A."/>
            <person name="Schneeberger K."/>
            <person name="Spannagl M."/>
            <person name="Wang X."/>
            <person name="Yang L."/>
            <person name="Nasrallah M.E."/>
            <person name="Bergelson J."/>
            <person name="Carrington J.C."/>
            <person name="Gaut B.S."/>
            <person name="Schmutz J."/>
            <person name="Mayer K.F.X."/>
            <person name="Van de Peer Y."/>
            <person name="Grigoriev I.V."/>
            <person name="Nordborg M."/>
            <person name="Weigel D."/>
            <person name="Guo Y.-L."/>
        </authorList>
    </citation>
    <scope>NUCLEOTIDE SEQUENCE [LARGE SCALE GENOMIC DNA]</scope>
    <source>
        <strain evidence="6">cv. MN47</strain>
    </source>
</reference>
<feature type="domain" description="FAD-binding" evidence="4">
    <location>
        <begin position="193"/>
        <end position="422"/>
    </location>
</feature>
<proteinExistence type="predicted"/>
<dbReference type="Gene3D" id="3.50.50.60">
    <property type="entry name" value="FAD/NAD(P)-binding domain"/>
    <property type="match status" value="1"/>
</dbReference>
<dbReference type="Gene3D" id="3.40.30.120">
    <property type="match status" value="1"/>
</dbReference>
<gene>
    <name evidence="5" type="ORF">ARALYDRAFT_662655</name>
</gene>
<feature type="region of interest" description="Disordered" evidence="3">
    <location>
        <begin position="533"/>
        <end position="552"/>
    </location>
</feature>
<evidence type="ECO:0000313" key="6">
    <source>
        <dbReference type="Proteomes" id="UP000008694"/>
    </source>
</evidence>
<evidence type="ECO:0000256" key="2">
    <source>
        <dbReference type="ARBA" id="ARBA00022827"/>
    </source>
</evidence>
<keyword evidence="1" id="KW-0285">Flavoprotein</keyword>
<organism evidence="6">
    <name type="scientific">Arabidopsis lyrata subsp. lyrata</name>
    <name type="common">Lyre-leaved rock-cress</name>
    <dbReference type="NCBI Taxonomy" id="81972"/>
    <lineage>
        <taxon>Eukaryota</taxon>
        <taxon>Viridiplantae</taxon>
        <taxon>Streptophyta</taxon>
        <taxon>Embryophyta</taxon>
        <taxon>Tracheophyta</taxon>
        <taxon>Spermatophyta</taxon>
        <taxon>Magnoliopsida</taxon>
        <taxon>eudicotyledons</taxon>
        <taxon>Gunneridae</taxon>
        <taxon>Pentapetalae</taxon>
        <taxon>rosids</taxon>
        <taxon>malvids</taxon>
        <taxon>Brassicales</taxon>
        <taxon>Brassicaceae</taxon>
        <taxon>Camelineae</taxon>
        <taxon>Arabidopsis</taxon>
    </lineage>
</organism>
<dbReference type="Proteomes" id="UP000008694">
    <property type="component" value="Unassembled WGS sequence"/>
</dbReference>
<sequence>MAILGRITGVTRISRNNSRVRVCPVRYFQSKDLSNTNSFNGEDAAKLPVLIVGAGPVGLVLSILLTKLGVKCAVVDKATSFSKHPQAHFINNRSMEIFRALDGLAEEIERSQPPVDLWRKFIYCTSLSGSTLGTVDHMQPQDFEKVVSPASVAHFSQYKLTNLLLKRLGDLGFHVRGSKESDGLEVDAVVARQILMGHECVAIDANKDSITATVSYLKGGKHMKRNIQCSILVGADGAGSAVRKLTAIEMRGERDLQKLVSVHFMSRELGEYLISRRPGMLFFIFNTDGIGVLVAHDLLQGEFVLQIPYYPPQQSLSDFSPEMCRMLIYNLVGHELSDLDVADIKPWVMHAEVAEKFMCCENRVILAGDAAHRFPPAGGFGMNTGIQDAHNLTWKIAALVQGSAKSSILKTYETERRPIALSNTSLSVQNFRAAMSVPSALGLDPTVANSVHRFINKTVGSILPTGLQKAILDNVFALGRAQLSESLLNESNPLGNQRLRRVKSIFERGKSLQLQFPAEDLGFRYLEGAIVPDNESEAGDPELPSGRRRDYVPCAEPGSRLPHMYVKILSDSTREVIVSTLDLVSTEKVEFLLIISPLQESYELARATFKVAKEFMANVKVCVVWPSSDEGLERESNSALAPWENYVDVMEVIRQNGEGTCWWSICKMSERGSILVRPDQHIAWRAKSGITLDPTLHMREAFSIILGKQ</sequence>
<dbReference type="Pfam" id="PF01494">
    <property type="entry name" value="FAD_binding_3"/>
    <property type="match status" value="2"/>
</dbReference>
<dbReference type="EMBL" id="GL348718">
    <property type="protein sequence ID" value="EFH48540.1"/>
    <property type="molecule type" value="Genomic_DNA"/>
</dbReference>
<dbReference type="PANTHER" id="PTHR43004">
    <property type="entry name" value="TRK SYSTEM POTASSIUM UPTAKE PROTEIN"/>
    <property type="match status" value="1"/>
</dbReference>
<dbReference type="GO" id="GO:0006744">
    <property type="term" value="P:ubiquinone biosynthetic process"/>
    <property type="evidence" value="ECO:0007669"/>
    <property type="project" value="TreeGrafter"/>
</dbReference>
<evidence type="ECO:0000256" key="1">
    <source>
        <dbReference type="ARBA" id="ARBA00022630"/>
    </source>
</evidence>
<dbReference type="GO" id="GO:0016709">
    <property type="term" value="F:oxidoreductase activity, acting on paired donors, with incorporation or reduction of molecular oxygen, NAD(P)H as one donor, and incorporation of one atom of oxygen"/>
    <property type="evidence" value="ECO:0007669"/>
    <property type="project" value="UniProtKB-ARBA"/>
</dbReference>
<feature type="domain" description="FAD-binding" evidence="4">
    <location>
        <begin position="47"/>
        <end position="187"/>
    </location>
</feature>
<dbReference type="HOGENOM" id="CLU_009665_14_1_1"/>
<keyword evidence="6" id="KW-1185">Reference proteome</keyword>
<dbReference type="eggNOG" id="KOG3855">
    <property type="taxonomic scope" value="Eukaryota"/>
</dbReference>